<protein>
    <submittedName>
        <fullName evidence="1">Uncharacterized protein</fullName>
    </submittedName>
</protein>
<proteinExistence type="predicted"/>
<accession>A0A448WLF7</accession>
<sequence length="83" mass="9424">MLTASENVTPEIPPTCSIKYDHYFLNLCLPTPFFFASFTIPSPRLMQPEYGIQTWPLCLRSVVVEQQPATLIHEVEENSHSNG</sequence>
<dbReference type="EMBL" id="CAAALY010022228">
    <property type="protein sequence ID" value="VEL14753.1"/>
    <property type="molecule type" value="Genomic_DNA"/>
</dbReference>
<reference evidence="1" key="1">
    <citation type="submission" date="2018-11" db="EMBL/GenBank/DDBJ databases">
        <authorList>
            <consortium name="Pathogen Informatics"/>
        </authorList>
    </citation>
    <scope>NUCLEOTIDE SEQUENCE</scope>
</reference>
<dbReference type="AlphaFoldDB" id="A0A448WLF7"/>
<comment type="caution">
    <text evidence="1">The sequence shown here is derived from an EMBL/GenBank/DDBJ whole genome shotgun (WGS) entry which is preliminary data.</text>
</comment>
<keyword evidence="2" id="KW-1185">Reference proteome</keyword>
<gene>
    <name evidence="1" type="ORF">PXEA_LOCUS8193</name>
</gene>
<organism evidence="1 2">
    <name type="scientific">Protopolystoma xenopodis</name>
    <dbReference type="NCBI Taxonomy" id="117903"/>
    <lineage>
        <taxon>Eukaryota</taxon>
        <taxon>Metazoa</taxon>
        <taxon>Spiralia</taxon>
        <taxon>Lophotrochozoa</taxon>
        <taxon>Platyhelminthes</taxon>
        <taxon>Monogenea</taxon>
        <taxon>Polyopisthocotylea</taxon>
        <taxon>Polystomatidea</taxon>
        <taxon>Polystomatidae</taxon>
        <taxon>Protopolystoma</taxon>
    </lineage>
</organism>
<name>A0A448WLF7_9PLAT</name>
<evidence type="ECO:0000313" key="2">
    <source>
        <dbReference type="Proteomes" id="UP000784294"/>
    </source>
</evidence>
<evidence type="ECO:0000313" key="1">
    <source>
        <dbReference type="EMBL" id="VEL14753.1"/>
    </source>
</evidence>
<dbReference type="Proteomes" id="UP000784294">
    <property type="component" value="Unassembled WGS sequence"/>
</dbReference>